<dbReference type="CDD" id="cd06257">
    <property type="entry name" value="DnaJ"/>
    <property type="match status" value="1"/>
</dbReference>
<evidence type="ECO:0000259" key="5">
    <source>
        <dbReference type="PROSITE" id="PS50076"/>
    </source>
</evidence>
<reference evidence="6" key="1">
    <citation type="submission" date="2020-05" db="EMBL/GenBank/DDBJ databases">
        <title>Phylogenomic resolution of chytrid fungi.</title>
        <authorList>
            <person name="Stajich J.E."/>
            <person name="Amses K."/>
            <person name="Simmons R."/>
            <person name="Seto K."/>
            <person name="Myers J."/>
            <person name="Bonds A."/>
            <person name="Quandt C.A."/>
            <person name="Barry K."/>
            <person name="Liu P."/>
            <person name="Grigoriev I."/>
            <person name="Longcore J.E."/>
            <person name="James T.Y."/>
        </authorList>
    </citation>
    <scope>NUCLEOTIDE SEQUENCE</scope>
    <source>
        <strain evidence="6">JEL0476</strain>
    </source>
</reference>
<dbReference type="PROSITE" id="PS00636">
    <property type="entry name" value="DNAJ_1"/>
    <property type="match status" value="1"/>
</dbReference>
<dbReference type="GO" id="GO:0042407">
    <property type="term" value="P:cristae formation"/>
    <property type="evidence" value="ECO:0007669"/>
    <property type="project" value="TreeGrafter"/>
</dbReference>
<evidence type="ECO:0000313" key="6">
    <source>
        <dbReference type="EMBL" id="KAJ3205547.1"/>
    </source>
</evidence>
<evidence type="ECO:0000313" key="7">
    <source>
        <dbReference type="Proteomes" id="UP001211065"/>
    </source>
</evidence>
<keyword evidence="2" id="KW-0472">Membrane</keyword>
<dbReference type="Proteomes" id="UP001211065">
    <property type="component" value="Unassembled WGS sequence"/>
</dbReference>
<dbReference type="PANTHER" id="PTHR44157:SF1">
    <property type="entry name" value="DNAJ HOMOLOG SUBFAMILY C MEMBER 11"/>
    <property type="match status" value="1"/>
</dbReference>
<evidence type="ECO:0000256" key="4">
    <source>
        <dbReference type="SAM" id="Coils"/>
    </source>
</evidence>
<name>A0AAD5TUR0_9FUNG</name>
<dbReference type="AlphaFoldDB" id="A0AAD5TUR0"/>
<organism evidence="6 7">
    <name type="scientific">Clydaea vesicula</name>
    <dbReference type="NCBI Taxonomy" id="447962"/>
    <lineage>
        <taxon>Eukaryota</taxon>
        <taxon>Fungi</taxon>
        <taxon>Fungi incertae sedis</taxon>
        <taxon>Chytridiomycota</taxon>
        <taxon>Chytridiomycota incertae sedis</taxon>
        <taxon>Chytridiomycetes</taxon>
        <taxon>Lobulomycetales</taxon>
        <taxon>Lobulomycetaceae</taxon>
        <taxon>Clydaea</taxon>
    </lineage>
</organism>
<dbReference type="GO" id="GO:0005739">
    <property type="term" value="C:mitochondrion"/>
    <property type="evidence" value="ECO:0007669"/>
    <property type="project" value="GOC"/>
</dbReference>
<evidence type="ECO:0000256" key="3">
    <source>
        <dbReference type="ARBA" id="ARBA00023186"/>
    </source>
</evidence>
<feature type="domain" description="J" evidence="5">
    <location>
        <begin position="33"/>
        <end position="100"/>
    </location>
</feature>
<dbReference type="InterPro" id="IPR052243">
    <property type="entry name" value="Mito_inner_membrane_organizer"/>
</dbReference>
<dbReference type="PRINTS" id="PR00625">
    <property type="entry name" value="JDOMAIN"/>
</dbReference>
<comment type="subcellular location">
    <subcellularLocation>
        <location evidence="1">Membrane</location>
    </subcellularLocation>
</comment>
<dbReference type="SMART" id="SM00271">
    <property type="entry name" value="DnaJ"/>
    <property type="match status" value="1"/>
</dbReference>
<dbReference type="InterPro" id="IPR055225">
    <property type="entry name" value="DNAJC11-like_beta-barrel"/>
</dbReference>
<dbReference type="Gene3D" id="1.10.287.110">
    <property type="entry name" value="DnaJ domain"/>
    <property type="match status" value="1"/>
</dbReference>
<keyword evidence="7" id="KW-1185">Reference proteome</keyword>
<accession>A0AAD5TUR0</accession>
<dbReference type="InterPro" id="IPR001623">
    <property type="entry name" value="DnaJ_domain"/>
</dbReference>
<protein>
    <recommendedName>
        <fullName evidence="5">J domain-containing protein</fullName>
    </recommendedName>
</protein>
<dbReference type="PANTHER" id="PTHR44157">
    <property type="entry name" value="DNAJ HOMOLOG SUBFAMILY C MEMBER 11"/>
    <property type="match status" value="1"/>
</dbReference>
<dbReference type="EMBL" id="JADGJW010001195">
    <property type="protein sequence ID" value="KAJ3205547.1"/>
    <property type="molecule type" value="Genomic_DNA"/>
</dbReference>
<keyword evidence="4" id="KW-0175">Coiled coil</keyword>
<dbReference type="SUPFAM" id="SSF46565">
    <property type="entry name" value="Chaperone J-domain"/>
    <property type="match status" value="1"/>
</dbReference>
<keyword evidence="3" id="KW-0143">Chaperone</keyword>
<dbReference type="InterPro" id="IPR024586">
    <property type="entry name" value="DnaJ-like_C11_C"/>
</dbReference>
<evidence type="ECO:0000256" key="1">
    <source>
        <dbReference type="ARBA" id="ARBA00004370"/>
    </source>
</evidence>
<dbReference type="InterPro" id="IPR018253">
    <property type="entry name" value="DnaJ_domain_CS"/>
</dbReference>
<sequence>MNSKDSTESLPIDENIYDDDENEDNLKKIADVNLYAILNLNSDASEEDLKNAYKRSVLLFHPDKHKDSNKINAESKFQKIQYAYDILSDSGKRYIYDLYGHEGISTSWEIGTKFKTKEELREEFERKKRIEKRDEMNNLIKSKGHVNLRVNASSLFAPYDFSEVKFVNNIGYIRKASTLKEENYFLDIYHRLKNVTFKTVTVGHFWEAKLNDKTDLTIGGSAGSGNVSASRSFSTSLRHIHSPLLWGEVSTSVGSDSSVSVKVVRNFSEDSFATVSAATNTTTIPPVLNFTIGRRLSKTFTGYIRYSTGEFSFLGWGNEYVEGSNSSTAIGIVRTIENGATVSANLQAGIISSSVTTSISRNFEELLFFGKNIRLKADFYISTNKANISALGIGVGADKRVGSYGKIGFSVDTSILGITLRLRFIRQGQKLSLPIFLTQDLDLKVALYALIFPIGSLITLDHWILRPARLKRRQEEIKNLKVKNAEELAKRKQEALEAIELMRDSAQRKVEQESSKNVSAQYGLLSEKSSSTQDLFSMNYIKTKFNHLFNNNISEAETSGLGKSTNSLLEEASKDSSSEFVQDVTIVLQSLVQQSQFHLMGGVSKSNLIGFYDPCFWEKNKKLRILYRFKGKLHEVEVNDLEKVRLPLRAHQIME</sequence>
<dbReference type="Pfam" id="PF22774">
    <property type="entry name" value="DNAJC11_beta-barrel"/>
    <property type="match status" value="1"/>
</dbReference>
<dbReference type="Pfam" id="PF00226">
    <property type="entry name" value="DnaJ"/>
    <property type="match status" value="1"/>
</dbReference>
<comment type="caution">
    <text evidence="6">The sequence shown here is derived from an EMBL/GenBank/DDBJ whole genome shotgun (WGS) entry which is preliminary data.</text>
</comment>
<evidence type="ECO:0000256" key="2">
    <source>
        <dbReference type="ARBA" id="ARBA00023136"/>
    </source>
</evidence>
<dbReference type="Pfam" id="PF11875">
    <property type="entry name" value="DnaJ-like_C11_C"/>
    <property type="match status" value="1"/>
</dbReference>
<gene>
    <name evidence="6" type="ORF">HK099_000766</name>
</gene>
<feature type="coiled-coil region" evidence="4">
    <location>
        <begin position="470"/>
        <end position="516"/>
    </location>
</feature>
<dbReference type="GO" id="GO:0016020">
    <property type="term" value="C:membrane"/>
    <property type="evidence" value="ECO:0007669"/>
    <property type="project" value="UniProtKB-SubCell"/>
</dbReference>
<dbReference type="PROSITE" id="PS50076">
    <property type="entry name" value="DNAJ_2"/>
    <property type="match status" value="1"/>
</dbReference>
<proteinExistence type="predicted"/>
<dbReference type="InterPro" id="IPR036869">
    <property type="entry name" value="J_dom_sf"/>
</dbReference>